<sequence>MYVNIARLKDQKAIFEAAVKMLAKTGNNHRFIHKEKYRDFSIESIFMDQRKGYRY</sequence>
<keyword evidence="2" id="KW-1185">Reference proteome</keyword>
<evidence type="ECO:0000313" key="1">
    <source>
        <dbReference type="EMBL" id="KGX92815.1"/>
    </source>
</evidence>
<organism evidence="1 2">
    <name type="scientific">Pontibacillus halophilus JSM 076056 = DSM 19796</name>
    <dbReference type="NCBI Taxonomy" id="1385510"/>
    <lineage>
        <taxon>Bacteria</taxon>
        <taxon>Bacillati</taxon>
        <taxon>Bacillota</taxon>
        <taxon>Bacilli</taxon>
        <taxon>Bacillales</taxon>
        <taxon>Bacillaceae</taxon>
        <taxon>Pontibacillus</taxon>
    </lineage>
</organism>
<protein>
    <submittedName>
        <fullName evidence="1">Uncharacterized protein</fullName>
    </submittedName>
</protein>
<accession>A0A0A5GNS0</accession>
<evidence type="ECO:0000313" key="2">
    <source>
        <dbReference type="Proteomes" id="UP000030528"/>
    </source>
</evidence>
<dbReference type="AlphaFoldDB" id="A0A0A5GNS0"/>
<comment type="caution">
    <text evidence="1">The sequence shown here is derived from an EMBL/GenBank/DDBJ whole genome shotgun (WGS) entry which is preliminary data.</text>
</comment>
<reference evidence="1 2" key="1">
    <citation type="submission" date="2013-08" db="EMBL/GenBank/DDBJ databases">
        <authorList>
            <person name="Huang J."/>
            <person name="Wang G."/>
        </authorList>
    </citation>
    <scope>NUCLEOTIDE SEQUENCE [LARGE SCALE GENOMIC DNA]</scope>
    <source>
        <strain evidence="1 2">JSM 076056</strain>
    </source>
</reference>
<dbReference type="EMBL" id="AVPE01000005">
    <property type="protein sequence ID" value="KGX92815.1"/>
    <property type="molecule type" value="Genomic_DNA"/>
</dbReference>
<name>A0A0A5GNS0_9BACI</name>
<gene>
    <name evidence="1" type="ORF">N781_15830</name>
</gene>
<proteinExistence type="predicted"/>
<dbReference type="Proteomes" id="UP000030528">
    <property type="component" value="Unassembled WGS sequence"/>
</dbReference>